<reference evidence="1" key="1">
    <citation type="submission" date="2023-07" db="EMBL/GenBank/DDBJ databases">
        <title>Sorghum-associated microbial communities from plants grown in Nebraska, USA.</title>
        <authorList>
            <person name="Schachtman D."/>
        </authorList>
    </citation>
    <scope>NUCLEOTIDE SEQUENCE</scope>
    <source>
        <strain evidence="1">DS2795</strain>
    </source>
</reference>
<dbReference type="Proteomes" id="UP001244295">
    <property type="component" value="Unassembled WGS sequence"/>
</dbReference>
<dbReference type="RefSeq" id="WP_307636519.1">
    <property type="nucleotide sequence ID" value="NZ_JAUSRR010000003.1"/>
</dbReference>
<gene>
    <name evidence="1" type="ORF">J2W25_001991</name>
</gene>
<proteinExistence type="predicted"/>
<evidence type="ECO:0000313" key="2">
    <source>
        <dbReference type="Proteomes" id="UP001244295"/>
    </source>
</evidence>
<evidence type="ECO:0000313" key="1">
    <source>
        <dbReference type="EMBL" id="MDP9922970.1"/>
    </source>
</evidence>
<sequence length="61" mass="7007">MSFEQIKAQFGRSFQRGDRVVCEGRVGTITGITYPHVRVRFDGQQISVPCDPRELQLYVPH</sequence>
<comment type="caution">
    <text evidence="1">The sequence shown here is derived from an EMBL/GenBank/DDBJ whole genome shotgun (WGS) entry which is preliminary data.</text>
</comment>
<name>A0AAW8DUA4_9BURK</name>
<protein>
    <recommendedName>
        <fullName evidence="3">DUF1918 domain-containing protein</fullName>
    </recommendedName>
</protein>
<accession>A0AAW8DUA4</accession>
<dbReference type="AlphaFoldDB" id="A0AAW8DUA4"/>
<evidence type="ECO:0008006" key="3">
    <source>
        <dbReference type="Google" id="ProtNLM"/>
    </source>
</evidence>
<dbReference type="EMBL" id="JAUSRR010000003">
    <property type="protein sequence ID" value="MDP9922970.1"/>
    <property type="molecule type" value="Genomic_DNA"/>
</dbReference>
<organism evidence="1 2">
    <name type="scientific">Variovorax boronicumulans</name>
    <dbReference type="NCBI Taxonomy" id="436515"/>
    <lineage>
        <taxon>Bacteria</taxon>
        <taxon>Pseudomonadati</taxon>
        <taxon>Pseudomonadota</taxon>
        <taxon>Betaproteobacteria</taxon>
        <taxon>Burkholderiales</taxon>
        <taxon>Comamonadaceae</taxon>
        <taxon>Variovorax</taxon>
    </lineage>
</organism>